<organism evidence="2 3">
    <name type="scientific">Alkalihalobacterium chitinilyticum</name>
    <dbReference type="NCBI Taxonomy" id="2980103"/>
    <lineage>
        <taxon>Bacteria</taxon>
        <taxon>Bacillati</taxon>
        <taxon>Bacillota</taxon>
        <taxon>Bacilli</taxon>
        <taxon>Bacillales</taxon>
        <taxon>Bacillaceae</taxon>
        <taxon>Alkalihalobacterium</taxon>
    </lineage>
</organism>
<dbReference type="InterPro" id="IPR007165">
    <property type="entry name" value="Phage_holin_4_2"/>
</dbReference>
<accession>A0ABT5VFY7</accession>
<feature type="transmembrane region" description="Helical" evidence="1">
    <location>
        <begin position="30"/>
        <end position="47"/>
    </location>
</feature>
<name>A0ABT5VFY7_9BACI</name>
<keyword evidence="3" id="KW-1185">Reference proteome</keyword>
<keyword evidence="1" id="KW-0812">Transmembrane</keyword>
<keyword evidence="1" id="KW-0472">Membrane</keyword>
<dbReference type="Proteomes" id="UP001148125">
    <property type="component" value="Unassembled WGS sequence"/>
</dbReference>
<feature type="transmembrane region" description="Helical" evidence="1">
    <location>
        <begin position="6"/>
        <end position="23"/>
    </location>
</feature>
<dbReference type="PANTHER" id="PTHR37309:SF1">
    <property type="entry name" value="SLR0284 PROTEIN"/>
    <property type="match status" value="1"/>
</dbReference>
<dbReference type="RefSeq" id="WP_275118704.1">
    <property type="nucleotide sequence ID" value="NZ_JAOTPO010000007.1"/>
</dbReference>
<dbReference type="EMBL" id="JAOTPO010000007">
    <property type="protein sequence ID" value="MDE5414091.1"/>
    <property type="molecule type" value="Genomic_DNA"/>
</dbReference>
<comment type="caution">
    <text evidence="2">The sequence shown here is derived from an EMBL/GenBank/DDBJ whole genome shotgun (WGS) entry which is preliminary data.</text>
</comment>
<gene>
    <name evidence="2" type="ORF">N7Z68_11930</name>
</gene>
<feature type="transmembrane region" description="Helical" evidence="1">
    <location>
        <begin position="53"/>
        <end position="74"/>
    </location>
</feature>
<evidence type="ECO:0000256" key="1">
    <source>
        <dbReference type="SAM" id="Phobius"/>
    </source>
</evidence>
<proteinExistence type="predicted"/>
<reference evidence="2" key="1">
    <citation type="submission" date="2024-05" db="EMBL/GenBank/DDBJ databases">
        <title>Alkalihalobacillus sp. strain MEB203 novel alkaliphilic bacterium from Lonar Lake, India.</title>
        <authorList>
            <person name="Joshi A."/>
            <person name="Thite S."/>
            <person name="Mengade P."/>
        </authorList>
    </citation>
    <scope>NUCLEOTIDE SEQUENCE</scope>
    <source>
        <strain evidence="2">MEB 203</strain>
    </source>
</reference>
<evidence type="ECO:0000313" key="3">
    <source>
        <dbReference type="Proteomes" id="UP001148125"/>
    </source>
</evidence>
<sequence length="119" mass="13035">MMGWIIHLLVNSITLIIVAHFFGQFHIADFGAAFFASIILSILNFIVRPILVILTLPVTILTLGFFLFVINAITLQLTAAFMGSSFVIDGFGMAILAAIIITILNTVIQKMIVEPLKKS</sequence>
<feature type="transmembrane region" description="Helical" evidence="1">
    <location>
        <begin position="86"/>
        <end position="108"/>
    </location>
</feature>
<dbReference type="PANTHER" id="PTHR37309">
    <property type="entry name" value="SLR0284 PROTEIN"/>
    <property type="match status" value="1"/>
</dbReference>
<keyword evidence="1" id="KW-1133">Transmembrane helix</keyword>
<protein>
    <submittedName>
        <fullName evidence="2">Phage holin family protein</fullName>
    </submittedName>
</protein>
<dbReference type="Pfam" id="PF04020">
    <property type="entry name" value="Phage_holin_4_2"/>
    <property type="match status" value="1"/>
</dbReference>
<evidence type="ECO:0000313" key="2">
    <source>
        <dbReference type="EMBL" id="MDE5414091.1"/>
    </source>
</evidence>